<dbReference type="AlphaFoldDB" id="A0ABD0J9H5"/>
<evidence type="ECO:0000313" key="1">
    <source>
        <dbReference type="EMBL" id="KAK7466756.1"/>
    </source>
</evidence>
<keyword evidence="2" id="KW-1185">Reference proteome</keyword>
<proteinExistence type="predicted"/>
<comment type="caution">
    <text evidence="1">The sequence shown here is derived from an EMBL/GenBank/DDBJ whole genome shotgun (WGS) entry which is preliminary data.</text>
</comment>
<evidence type="ECO:0000313" key="2">
    <source>
        <dbReference type="Proteomes" id="UP001519460"/>
    </source>
</evidence>
<organism evidence="1 2">
    <name type="scientific">Batillaria attramentaria</name>
    <dbReference type="NCBI Taxonomy" id="370345"/>
    <lineage>
        <taxon>Eukaryota</taxon>
        <taxon>Metazoa</taxon>
        <taxon>Spiralia</taxon>
        <taxon>Lophotrochozoa</taxon>
        <taxon>Mollusca</taxon>
        <taxon>Gastropoda</taxon>
        <taxon>Caenogastropoda</taxon>
        <taxon>Sorbeoconcha</taxon>
        <taxon>Cerithioidea</taxon>
        <taxon>Batillariidae</taxon>
        <taxon>Batillaria</taxon>
    </lineage>
</organism>
<dbReference type="Proteomes" id="UP001519460">
    <property type="component" value="Unassembled WGS sequence"/>
</dbReference>
<gene>
    <name evidence="1" type="ORF">BaRGS_00037121</name>
</gene>
<protein>
    <submittedName>
        <fullName evidence="1">Uncharacterized protein</fullName>
    </submittedName>
</protein>
<accession>A0ABD0J9H5</accession>
<dbReference type="EMBL" id="JACVVK020000546">
    <property type="protein sequence ID" value="KAK7466756.1"/>
    <property type="molecule type" value="Genomic_DNA"/>
</dbReference>
<sequence length="83" mass="9106">MAVQISDLRISGSTRWEPDLCIALLAAHPACIGPHPRETKTPGETAASLHIKSSNPFRGQWSRYPMYVSNAVDGKVSLVPEYQ</sequence>
<name>A0ABD0J9H5_9CAEN</name>
<reference evidence="1 2" key="1">
    <citation type="journal article" date="2023" name="Sci. Data">
        <title>Genome assembly of the Korean intertidal mud-creeper Batillaria attramentaria.</title>
        <authorList>
            <person name="Patra A.K."/>
            <person name="Ho P.T."/>
            <person name="Jun S."/>
            <person name="Lee S.J."/>
            <person name="Kim Y."/>
            <person name="Won Y.J."/>
        </authorList>
    </citation>
    <scope>NUCLEOTIDE SEQUENCE [LARGE SCALE GENOMIC DNA]</scope>
    <source>
        <strain evidence="1">Wonlab-2016</strain>
    </source>
</reference>